<dbReference type="Proteomes" id="UP000077266">
    <property type="component" value="Unassembled WGS sequence"/>
</dbReference>
<gene>
    <name evidence="3" type="ORF">EXIGLDRAFT_695822</name>
</gene>
<keyword evidence="4" id="KW-1185">Reference proteome</keyword>
<dbReference type="InParanoid" id="A0A165FKE2"/>
<protein>
    <submittedName>
        <fullName evidence="3">Uncharacterized protein</fullName>
    </submittedName>
</protein>
<feature type="compositionally biased region" description="Low complexity" evidence="1">
    <location>
        <begin position="210"/>
        <end position="225"/>
    </location>
</feature>
<evidence type="ECO:0000256" key="1">
    <source>
        <dbReference type="SAM" id="MobiDB-lite"/>
    </source>
</evidence>
<reference evidence="3 4" key="1">
    <citation type="journal article" date="2016" name="Mol. Biol. Evol.">
        <title>Comparative Genomics of Early-Diverging Mushroom-Forming Fungi Provides Insights into the Origins of Lignocellulose Decay Capabilities.</title>
        <authorList>
            <person name="Nagy L.G."/>
            <person name="Riley R."/>
            <person name="Tritt A."/>
            <person name="Adam C."/>
            <person name="Daum C."/>
            <person name="Floudas D."/>
            <person name="Sun H."/>
            <person name="Yadav J.S."/>
            <person name="Pangilinan J."/>
            <person name="Larsson K.H."/>
            <person name="Matsuura K."/>
            <person name="Barry K."/>
            <person name="Labutti K."/>
            <person name="Kuo R."/>
            <person name="Ohm R.A."/>
            <person name="Bhattacharya S.S."/>
            <person name="Shirouzu T."/>
            <person name="Yoshinaga Y."/>
            <person name="Martin F.M."/>
            <person name="Grigoriev I.V."/>
            <person name="Hibbett D.S."/>
        </authorList>
    </citation>
    <scope>NUCLEOTIDE SEQUENCE [LARGE SCALE GENOMIC DNA]</scope>
    <source>
        <strain evidence="3 4">HHB12029</strain>
    </source>
</reference>
<evidence type="ECO:0000256" key="2">
    <source>
        <dbReference type="SAM" id="Phobius"/>
    </source>
</evidence>
<feature type="compositionally biased region" description="Polar residues" evidence="1">
    <location>
        <begin position="173"/>
        <end position="183"/>
    </location>
</feature>
<accession>A0A165FKE2</accession>
<keyword evidence="2" id="KW-0812">Transmembrane</keyword>
<dbReference type="Gene3D" id="2.60.120.260">
    <property type="entry name" value="Galactose-binding domain-like"/>
    <property type="match status" value="1"/>
</dbReference>
<feature type="compositionally biased region" description="Polar residues" evidence="1">
    <location>
        <begin position="190"/>
        <end position="209"/>
    </location>
</feature>
<feature type="region of interest" description="Disordered" evidence="1">
    <location>
        <begin position="173"/>
        <end position="237"/>
    </location>
</feature>
<evidence type="ECO:0000313" key="3">
    <source>
        <dbReference type="EMBL" id="KZV89137.1"/>
    </source>
</evidence>
<organism evidence="3 4">
    <name type="scientific">Exidia glandulosa HHB12029</name>
    <dbReference type="NCBI Taxonomy" id="1314781"/>
    <lineage>
        <taxon>Eukaryota</taxon>
        <taxon>Fungi</taxon>
        <taxon>Dikarya</taxon>
        <taxon>Basidiomycota</taxon>
        <taxon>Agaricomycotina</taxon>
        <taxon>Agaricomycetes</taxon>
        <taxon>Auriculariales</taxon>
        <taxon>Exidiaceae</taxon>
        <taxon>Exidia</taxon>
    </lineage>
</organism>
<dbReference type="EMBL" id="KV426080">
    <property type="protein sequence ID" value="KZV89137.1"/>
    <property type="molecule type" value="Genomic_DNA"/>
</dbReference>
<sequence length="280" mass="29742">MSRRARNVTIDDMGGDGLTGAIPSYVATGNASPWRIRPADPCSLCKANPDGTRIHLGTWHDGTYEPGGGSSTVSFFFTGRAIYIYGILTNSVPGNNEIHLQFHIDGSPVGRFDRKPDTSSGAPTYVYNQVVYANSSLVDSGEHNFLIVNGGGSEESLFLFDYAVYTTTASIGDDTQSTTTSETAKFHSAASASSGQTDFTSSPSANRVQTIAGSTTSIDSGSGSIPTAAPPPDSLKPSTKVTVIAATTTTVTILAIAFVICIVQRRRRRRRNQTNLFPTR</sequence>
<evidence type="ECO:0000313" key="4">
    <source>
        <dbReference type="Proteomes" id="UP000077266"/>
    </source>
</evidence>
<dbReference type="AlphaFoldDB" id="A0A165FKE2"/>
<keyword evidence="2" id="KW-0472">Membrane</keyword>
<name>A0A165FKE2_EXIGL</name>
<dbReference type="OrthoDB" id="2758521at2759"/>
<keyword evidence="2" id="KW-1133">Transmembrane helix</keyword>
<feature type="transmembrane region" description="Helical" evidence="2">
    <location>
        <begin position="241"/>
        <end position="263"/>
    </location>
</feature>
<proteinExistence type="predicted"/>